<dbReference type="Pfam" id="PF07859">
    <property type="entry name" value="Abhydrolase_3"/>
    <property type="match status" value="1"/>
</dbReference>
<sequence length="174" mass="19013">MSCELSTVRPSLPWWTKLQVALVSIACDYVRRPNGTINRRLVSLVDLKTGPNSSPVCGVRTADVTVDRTRGLWVRLFLPASNGSSRGAVRPVVVFFHGGGFAFRSAASLEFDAVCRRICSELPVAVVSVNYRLSPEHRFSAQYDDGLDVLYFLESMGGIPCGGLPGISLRRPNI</sequence>
<accession>A0ABN7ECD8</accession>
<feature type="domain" description="Alpha/beta hydrolase fold-3" evidence="1">
    <location>
        <begin position="93"/>
        <end position="154"/>
    </location>
</feature>
<dbReference type="Proteomes" id="UP001189122">
    <property type="component" value="Unassembled WGS sequence"/>
</dbReference>
<evidence type="ECO:0000313" key="2">
    <source>
        <dbReference type="EMBL" id="CAA6675544.1"/>
    </source>
</evidence>
<dbReference type="InterPro" id="IPR013094">
    <property type="entry name" value="AB_hydrolase_3"/>
</dbReference>
<proteinExistence type="predicted"/>
<organism evidence="2 3">
    <name type="scientific">Spirodela intermedia</name>
    <name type="common">Intermediate duckweed</name>
    <dbReference type="NCBI Taxonomy" id="51605"/>
    <lineage>
        <taxon>Eukaryota</taxon>
        <taxon>Viridiplantae</taxon>
        <taxon>Streptophyta</taxon>
        <taxon>Embryophyta</taxon>
        <taxon>Tracheophyta</taxon>
        <taxon>Spermatophyta</taxon>
        <taxon>Magnoliopsida</taxon>
        <taxon>Liliopsida</taxon>
        <taxon>Araceae</taxon>
        <taxon>Lemnoideae</taxon>
        <taxon>Spirodela</taxon>
    </lineage>
</organism>
<protein>
    <recommendedName>
        <fullName evidence="1">Alpha/beta hydrolase fold-3 domain-containing protein</fullName>
    </recommendedName>
</protein>
<dbReference type="SUPFAM" id="SSF53474">
    <property type="entry name" value="alpha/beta-Hydrolases"/>
    <property type="match status" value="1"/>
</dbReference>
<name>A0ABN7ECD8_SPIIN</name>
<evidence type="ECO:0000313" key="3">
    <source>
        <dbReference type="Proteomes" id="UP001189122"/>
    </source>
</evidence>
<keyword evidence="3" id="KW-1185">Reference proteome</keyword>
<dbReference type="EMBL" id="CACRZD030000353">
    <property type="protein sequence ID" value="CAA6675544.1"/>
    <property type="molecule type" value="Genomic_DNA"/>
</dbReference>
<evidence type="ECO:0000259" key="1">
    <source>
        <dbReference type="Pfam" id="PF07859"/>
    </source>
</evidence>
<dbReference type="PANTHER" id="PTHR23024">
    <property type="entry name" value="ARYLACETAMIDE DEACETYLASE"/>
    <property type="match status" value="1"/>
</dbReference>
<dbReference type="InterPro" id="IPR029058">
    <property type="entry name" value="AB_hydrolase_fold"/>
</dbReference>
<dbReference type="InterPro" id="IPR050466">
    <property type="entry name" value="Carboxylest/Gibb_receptor"/>
</dbReference>
<gene>
    <name evidence="2" type="ORF">SI7747_UN021886</name>
</gene>
<comment type="caution">
    <text evidence="2">The sequence shown here is derived from an EMBL/GenBank/DDBJ whole genome shotgun (WGS) entry which is preliminary data.</text>
</comment>
<reference evidence="3" key="1">
    <citation type="journal article" date="2020" name="Sci. Rep.">
        <title>Chromosome-scale genome assembly for the duckweed Spirodela intermedia, integrating cytogenetic maps, PacBio and Oxford Nanopore libraries.</title>
        <authorList>
            <person name="Hoang P.T.N."/>
            <person name="Fiebig A."/>
            <person name="Novak P."/>
            <person name="Macas J."/>
            <person name="Cao H.X."/>
            <person name="Stepanenko A."/>
            <person name="Chen G."/>
            <person name="Borisjuk N."/>
            <person name="Scholz U."/>
            <person name="Schubert I."/>
        </authorList>
    </citation>
    <scope>NUCLEOTIDE SEQUENCE [LARGE SCALE GENOMIC DNA]</scope>
</reference>
<dbReference type="Gene3D" id="3.40.50.1820">
    <property type="entry name" value="alpha/beta hydrolase"/>
    <property type="match status" value="1"/>
</dbReference>
<dbReference type="PANTHER" id="PTHR23024:SF24">
    <property type="entry name" value="ALPHA_BETA HYDROLASE FOLD-3 DOMAIN-CONTAINING PROTEIN"/>
    <property type="match status" value="1"/>
</dbReference>